<dbReference type="InterPro" id="IPR025605">
    <property type="entry name" value="OST-HTH/LOTUS_dom"/>
</dbReference>
<evidence type="ECO:0000313" key="9">
    <source>
        <dbReference type="Ensembl" id="ENSNBRP00000005918.1"/>
    </source>
</evidence>
<dbReference type="OMA" id="EITNMYG"/>
<dbReference type="GO" id="GO:0030719">
    <property type="term" value="P:P granule organization"/>
    <property type="evidence" value="ECO:0007669"/>
    <property type="project" value="Ensembl"/>
</dbReference>
<proteinExistence type="predicted"/>
<dbReference type="InterPro" id="IPR002999">
    <property type="entry name" value="Tudor"/>
</dbReference>
<keyword evidence="10" id="KW-1185">Reference proteome</keyword>
<comment type="subcellular location">
    <subcellularLocation>
        <location evidence="1">Cytoplasm</location>
    </subcellularLocation>
</comment>
<dbReference type="PROSITE" id="PS51644">
    <property type="entry name" value="HTH_OST"/>
    <property type="match status" value="3"/>
</dbReference>
<feature type="domain" description="HTH OST-type" evidence="8">
    <location>
        <begin position="369"/>
        <end position="436"/>
    </location>
</feature>
<dbReference type="Gene3D" id="2.30.30.140">
    <property type="match status" value="3"/>
</dbReference>
<dbReference type="GO" id="GO:0043186">
    <property type="term" value="C:P granule"/>
    <property type="evidence" value="ECO:0007669"/>
    <property type="project" value="Ensembl"/>
</dbReference>
<dbReference type="Proteomes" id="UP000261580">
    <property type="component" value="Unassembled WGS sequence"/>
</dbReference>
<dbReference type="Pfam" id="PF12872">
    <property type="entry name" value="OST-HTH"/>
    <property type="match status" value="1"/>
</dbReference>
<sequence>MPIFAKMADAEFVKRILRAVLQSSKDGVSIDNLQSEYRSLCGENIPLEKLGFSKLEDYLRSIPSVVKLEYRMGQLQCLAAVYEETANIAQLVARQKTSKKSGRSQIVNCKMRFKPPTSYMLNVRPRTSLRQPSVHSKCYSPKNRSWTYGGYRVFSASGDYRKLDQGLSSITPVEHRQPAPQPALKPAYIYVANRKEKNLLNSKGGNATHDRSNPSMQDSEYDVELVQSQISQLLEKYYSGLWMSKLSELYCDTFSRNLHPQVLRDMVKWTHVCMVNFHFFVCLIYLLPKVEELSTNRADRLVYPPLPNKKYPVPLKSTTSTPQASPNNLSTTSTHFSSCPSRPESPCTQVTFNPTSNSTPCPPSKPCAVSADVRQKIKELLSKYSQGLWAHAMPKLFMETYKVPFPEHVLDNLSLLLDICVLMGNTETAILYKSSRADIKPTDGRENQQGIRHPLPSGLKVLSPVVPPSLVLPSVQYPSVLVTEVKTTNAVTVRYVGENYSNAQEAMEDAMQTFYSQNSIQHPVSNPIVGQLVAVRGEDGAEMARGQVLEVTGPNKVKVYYMDYGFSVETNMKNLLELHRDFLSLPFQATNVQLAGLEGFSSHPLVRSLMDNVAVGKILLMETLEPCQESEVPTAVLYDTSQDDDLNINSACLKVLQDKTMNNPLSVNVTYQDVSVTNVCQDGTLYCQLPSRGTARLSKLLEETEAYFISQITSEFLVSRPFIGKFCLARYKEKWARVEITNMYGNRVMEISVIDFGVPATLELTDLREIPPLLLKDFIIIPPQAIKCRLADLPVPEGDWSQEAILWVKEAVMGSEACKMKILKLNQDTKDTLVYMYLFIGVDGQHLDESINHHLAQSELWKKLTIQNNNTITSLTPVMDRSSLSSSVSNPTDPTVKASPQACHIAGGGDATTKTQTQLLQLPPPLDLPLPGQNIDVFVPVACHPGYFVLQAWHDLHKLVVLMGEMMLYYNQTGKTNPTTTIQKGHIYAAKIDKNWHRVKVKGSLSNGLVSVYQLDYGKHELVHSTLIRPLIEEFRQLPFQAMTAQLAGVTQHQWSEDSSMLFRNHVENRALVAVVDSVQDVSEVKGEPWERRLTVYLVDTTVDNQDLWIHTVITAIDVELS</sequence>
<feature type="compositionally biased region" description="Polar residues" evidence="6">
    <location>
        <begin position="316"/>
        <end position="337"/>
    </location>
</feature>
<evidence type="ECO:0000313" key="10">
    <source>
        <dbReference type="Proteomes" id="UP000261580"/>
    </source>
</evidence>
<protein>
    <submittedName>
        <fullName evidence="9">Tudor domain containing 7 a</fullName>
    </submittedName>
</protein>
<evidence type="ECO:0000256" key="6">
    <source>
        <dbReference type="SAM" id="MobiDB-lite"/>
    </source>
</evidence>
<dbReference type="PANTHER" id="PTHR22948">
    <property type="entry name" value="TUDOR DOMAIN CONTAINING PROTEIN"/>
    <property type="match status" value="1"/>
</dbReference>
<accession>A0A3Q4GGY4</accession>
<dbReference type="InterPro" id="IPR050621">
    <property type="entry name" value="Tudor_domain_containing"/>
</dbReference>
<evidence type="ECO:0000259" key="8">
    <source>
        <dbReference type="PROSITE" id="PS51644"/>
    </source>
</evidence>
<keyword evidence="4" id="KW-0221">Differentiation</keyword>
<evidence type="ECO:0000256" key="2">
    <source>
        <dbReference type="ARBA" id="ARBA00022490"/>
    </source>
</evidence>
<dbReference type="Gene3D" id="3.30.420.610">
    <property type="entry name" value="LOTUS domain-like"/>
    <property type="match status" value="3"/>
</dbReference>
<dbReference type="Bgee" id="ENSNBRG00000004612">
    <property type="expression patterns" value="Expressed in testis"/>
</dbReference>
<feature type="domain" description="HTH OST-type" evidence="8">
    <location>
        <begin position="222"/>
        <end position="288"/>
    </location>
</feature>
<dbReference type="SMART" id="SM00333">
    <property type="entry name" value="TUDOR"/>
    <property type="match status" value="3"/>
</dbReference>
<reference evidence="9" key="2">
    <citation type="submission" date="2025-09" db="UniProtKB">
        <authorList>
            <consortium name="Ensembl"/>
        </authorList>
    </citation>
    <scope>IDENTIFICATION</scope>
</reference>
<dbReference type="GeneTree" id="ENSGT00890000139482"/>
<dbReference type="SUPFAM" id="SSF63748">
    <property type="entry name" value="Tudor/PWWP/MBT"/>
    <property type="match status" value="3"/>
</dbReference>
<dbReference type="STRING" id="32507.ENSNBRP00000005918"/>
<evidence type="ECO:0000256" key="5">
    <source>
        <dbReference type="ARBA" id="ARBA00022871"/>
    </source>
</evidence>
<dbReference type="Pfam" id="PF00567">
    <property type="entry name" value="TUDOR"/>
    <property type="match status" value="3"/>
</dbReference>
<feature type="domain" description="HTH OST-type" evidence="8">
    <location>
        <begin position="9"/>
        <end position="81"/>
    </location>
</feature>
<evidence type="ECO:0000256" key="4">
    <source>
        <dbReference type="ARBA" id="ARBA00022782"/>
    </source>
</evidence>
<dbReference type="GO" id="GO:0007283">
    <property type="term" value="P:spermatogenesis"/>
    <property type="evidence" value="ECO:0007669"/>
    <property type="project" value="UniProtKB-KW"/>
</dbReference>
<keyword evidence="3" id="KW-0677">Repeat</keyword>
<evidence type="ECO:0000256" key="3">
    <source>
        <dbReference type="ARBA" id="ARBA00022737"/>
    </source>
</evidence>
<dbReference type="InterPro" id="IPR035437">
    <property type="entry name" value="SNase_OB-fold_sf"/>
</dbReference>
<dbReference type="PANTHER" id="PTHR22948:SF14">
    <property type="entry name" value="TUDOR DOMAIN-CONTAINING PROTEIN 7"/>
    <property type="match status" value="1"/>
</dbReference>
<dbReference type="PROSITE" id="PS50304">
    <property type="entry name" value="TUDOR"/>
    <property type="match status" value="1"/>
</dbReference>
<dbReference type="AlphaFoldDB" id="A0A3Q4GGY4"/>
<name>A0A3Q4GGY4_NEOBR</name>
<evidence type="ECO:0000256" key="1">
    <source>
        <dbReference type="ARBA" id="ARBA00004496"/>
    </source>
</evidence>
<evidence type="ECO:0000259" key="7">
    <source>
        <dbReference type="PROSITE" id="PS50304"/>
    </source>
</evidence>
<keyword evidence="5" id="KW-0744">Spermatogenesis</keyword>
<keyword evidence="2" id="KW-0963">Cytoplasm</keyword>
<feature type="region of interest" description="Disordered" evidence="6">
    <location>
        <begin position="313"/>
        <end position="337"/>
    </location>
</feature>
<reference evidence="9" key="1">
    <citation type="submission" date="2025-08" db="UniProtKB">
        <authorList>
            <consortium name="Ensembl"/>
        </authorList>
    </citation>
    <scope>IDENTIFICATION</scope>
</reference>
<dbReference type="Gene3D" id="2.40.50.90">
    <property type="match status" value="3"/>
</dbReference>
<organism evidence="9 10">
    <name type="scientific">Neolamprologus brichardi</name>
    <name type="common">Fairy cichlid</name>
    <name type="synonym">Lamprologus brichardi</name>
    <dbReference type="NCBI Taxonomy" id="32507"/>
    <lineage>
        <taxon>Eukaryota</taxon>
        <taxon>Metazoa</taxon>
        <taxon>Chordata</taxon>
        <taxon>Craniata</taxon>
        <taxon>Vertebrata</taxon>
        <taxon>Euteleostomi</taxon>
        <taxon>Actinopterygii</taxon>
        <taxon>Neopterygii</taxon>
        <taxon>Teleostei</taxon>
        <taxon>Neoteleostei</taxon>
        <taxon>Acanthomorphata</taxon>
        <taxon>Ovalentaria</taxon>
        <taxon>Cichlomorphae</taxon>
        <taxon>Cichliformes</taxon>
        <taxon>Cichlidae</taxon>
        <taxon>African cichlids</taxon>
        <taxon>Pseudocrenilabrinae</taxon>
        <taxon>Lamprologini</taxon>
        <taxon>Neolamprologus</taxon>
    </lineage>
</organism>
<dbReference type="Ensembl" id="ENSNBRT00000006098.1">
    <property type="protein sequence ID" value="ENSNBRP00000005918.1"/>
    <property type="gene ID" value="ENSNBRG00000004612.1"/>
</dbReference>
<dbReference type="InterPro" id="IPR041966">
    <property type="entry name" value="LOTUS-like"/>
</dbReference>
<feature type="domain" description="Tudor" evidence="7">
    <location>
        <begin position="526"/>
        <end position="585"/>
    </location>
</feature>